<dbReference type="InterPro" id="IPR000504">
    <property type="entry name" value="RRM_dom"/>
</dbReference>
<keyword evidence="1" id="KW-0694">RNA-binding</keyword>
<dbReference type="OrthoDB" id="5348404at2759"/>
<dbReference type="SUPFAM" id="SSF54928">
    <property type="entry name" value="RNA-binding domain, RBD"/>
    <property type="match status" value="1"/>
</dbReference>
<dbReference type="SUPFAM" id="SSF68906">
    <property type="entry name" value="SAP domain"/>
    <property type="match status" value="1"/>
</dbReference>
<evidence type="ECO:0000256" key="1">
    <source>
        <dbReference type="PROSITE-ProRule" id="PRU00176"/>
    </source>
</evidence>
<dbReference type="AlphaFoldDB" id="A0A813RVA5"/>
<dbReference type="CDD" id="cd12432">
    <property type="entry name" value="RRM_ACINU"/>
    <property type="match status" value="1"/>
</dbReference>
<dbReference type="EMBL" id="CAJNOM010000013">
    <property type="protein sequence ID" value="CAF0790548.1"/>
    <property type="molecule type" value="Genomic_DNA"/>
</dbReference>
<dbReference type="GO" id="GO:0071011">
    <property type="term" value="C:precatalytic spliceosome"/>
    <property type="evidence" value="ECO:0007669"/>
    <property type="project" value="TreeGrafter"/>
</dbReference>
<dbReference type="InterPro" id="IPR032552">
    <property type="entry name" value="RSB_motif"/>
</dbReference>
<feature type="region of interest" description="Disordered" evidence="2">
    <location>
        <begin position="210"/>
        <end position="238"/>
    </location>
</feature>
<keyword evidence="7" id="KW-1185">Reference proteome</keyword>
<feature type="domain" description="SAP" evidence="4">
    <location>
        <begin position="13"/>
        <end position="47"/>
    </location>
</feature>
<feature type="domain" description="RRM" evidence="3">
    <location>
        <begin position="410"/>
        <end position="487"/>
    </location>
</feature>
<dbReference type="GO" id="GO:0061574">
    <property type="term" value="C:ASAP complex"/>
    <property type="evidence" value="ECO:0007669"/>
    <property type="project" value="TreeGrafter"/>
</dbReference>
<dbReference type="EMBL" id="CAJNOI010000034">
    <property type="protein sequence ID" value="CAF0892794.1"/>
    <property type="molecule type" value="Genomic_DNA"/>
</dbReference>
<evidence type="ECO:0000259" key="4">
    <source>
        <dbReference type="PROSITE" id="PS50800"/>
    </source>
</evidence>
<dbReference type="GO" id="GO:0003723">
    <property type="term" value="F:RNA binding"/>
    <property type="evidence" value="ECO:0007669"/>
    <property type="project" value="UniProtKB-UniRule"/>
</dbReference>
<evidence type="ECO:0000313" key="6">
    <source>
        <dbReference type="EMBL" id="CAF0892794.1"/>
    </source>
</evidence>
<gene>
    <name evidence="6" type="ORF">BJG266_LOCUS10044</name>
    <name evidence="5" type="ORF">QVE165_LOCUS3673</name>
</gene>
<dbReference type="PROSITE" id="PS50102">
    <property type="entry name" value="RRM"/>
    <property type="match status" value="1"/>
</dbReference>
<dbReference type="SMART" id="SM00513">
    <property type="entry name" value="SAP"/>
    <property type="match status" value="1"/>
</dbReference>
<dbReference type="Gene3D" id="1.10.720.30">
    <property type="entry name" value="SAP domain"/>
    <property type="match status" value="1"/>
</dbReference>
<feature type="compositionally biased region" description="Low complexity" evidence="2">
    <location>
        <begin position="635"/>
        <end position="644"/>
    </location>
</feature>
<accession>A0A813RVA5</accession>
<dbReference type="InterPro" id="IPR034257">
    <property type="entry name" value="Acinus_RRM"/>
</dbReference>
<feature type="region of interest" description="Disordered" evidence="2">
    <location>
        <begin position="599"/>
        <end position="644"/>
    </location>
</feature>
<organism evidence="5 7">
    <name type="scientific">Adineta steineri</name>
    <dbReference type="NCBI Taxonomy" id="433720"/>
    <lineage>
        <taxon>Eukaryota</taxon>
        <taxon>Metazoa</taxon>
        <taxon>Spiralia</taxon>
        <taxon>Gnathifera</taxon>
        <taxon>Rotifera</taxon>
        <taxon>Eurotatoria</taxon>
        <taxon>Bdelloidea</taxon>
        <taxon>Adinetida</taxon>
        <taxon>Adinetidae</taxon>
        <taxon>Adineta</taxon>
    </lineage>
</organism>
<dbReference type="InterPro" id="IPR003034">
    <property type="entry name" value="SAP_dom"/>
</dbReference>
<dbReference type="PANTHER" id="PTHR46589">
    <property type="entry name" value="APOPTOTIC CHROMATIN CONDENSATION INDUCER IN THE NUCLEUS"/>
    <property type="match status" value="1"/>
</dbReference>
<dbReference type="PANTHER" id="PTHR46589:SF1">
    <property type="entry name" value="APOPTOTIC CHROMATIN CONDENSATION INDUCER IN THE NUCLEUS"/>
    <property type="match status" value="1"/>
</dbReference>
<dbReference type="Proteomes" id="UP000663832">
    <property type="component" value="Unassembled WGS sequence"/>
</dbReference>
<evidence type="ECO:0008006" key="8">
    <source>
        <dbReference type="Google" id="ProtNLM"/>
    </source>
</evidence>
<dbReference type="Pfam" id="PF00076">
    <property type="entry name" value="RRM_1"/>
    <property type="match status" value="1"/>
</dbReference>
<evidence type="ECO:0000313" key="7">
    <source>
        <dbReference type="Proteomes" id="UP000663832"/>
    </source>
</evidence>
<dbReference type="PROSITE" id="PS50800">
    <property type="entry name" value="SAP"/>
    <property type="match status" value="1"/>
</dbReference>
<protein>
    <recommendedName>
        <fullName evidence="8">Apoptotic chromatin condensation inducer in the nucleus</fullName>
    </recommendedName>
</protein>
<evidence type="ECO:0000313" key="5">
    <source>
        <dbReference type="EMBL" id="CAF0790548.1"/>
    </source>
</evidence>
<evidence type="ECO:0000256" key="2">
    <source>
        <dbReference type="SAM" id="MobiDB-lite"/>
    </source>
</evidence>
<dbReference type="SMART" id="SM00360">
    <property type="entry name" value="RRM"/>
    <property type="match status" value="1"/>
</dbReference>
<dbReference type="InterPro" id="IPR035979">
    <property type="entry name" value="RBD_domain_sf"/>
</dbReference>
<comment type="caution">
    <text evidence="5">The sequence shown here is derived from an EMBL/GenBank/DDBJ whole genome shotgun (WGS) entry which is preliminary data.</text>
</comment>
<evidence type="ECO:0000259" key="3">
    <source>
        <dbReference type="PROSITE" id="PS50102"/>
    </source>
</evidence>
<reference evidence="5" key="1">
    <citation type="submission" date="2021-02" db="EMBL/GenBank/DDBJ databases">
        <authorList>
            <person name="Nowell W R."/>
        </authorList>
    </citation>
    <scope>NUCLEOTIDE SEQUENCE</scope>
</reference>
<name>A0A813RVA5_9BILA</name>
<dbReference type="Pfam" id="PF02037">
    <property type="entry name" value="SAP"/>
    <property type="match status" value="1"/>
</dbReference>
<dbReference type="InterPro" id="IPR012677">
    <property type="entry name" value="Nucleotide-bd_a/b_plait_sf"/>
</dbReference>
<feature type="compositionally biased region" description="Polar residues" evidence="2">
    <location>
        <begin position="210"/>
        <end position="220"/>
    </location>
</feature>
<dbReference type="InterPro" id="IPR036361">
    <property type="entry name" value="SAP_dom_sf"/>
</dbReference>
<dbReference type="Proteomes" id="UP000663877">
    <property type="component" value="Unassembled WGS sequence"/>
</dbReference>
<feature type="region of interest" description="Disordered" evidence="2">
    <location>
        <begin position="115"/>
        <end position="140"/>
    </location>
</feature>
<dbReference type="Gene3D" id="3.30.70.330">
    <property type="match status" value="1"/>
</dbReference>
<feature type="compositionally biased region" description="Basic and acidic residues" evidence="2">
    <location>
        <begin position="599"/>
        <end position="620"/>
    </location>
</feature>
<dbReference type="GO" id="GO:0008380">
    <property type="term" value="P:RNA splicing"/>
    <property type="evidence" value="ECO:0007669"/>
    <property type="project" value="TreeGrafter"/>
</dbReference>
<dbReference type="Pfam" id="PF16294">
    <property type="entry name" value="RSB_motif"/>
    <property type="match status" value="1"/>
</dbReference>
<sequence>MAEDQLTNQLKRIESMTNVDLRTELKQRGYSTSGNKKDLLVKLRNALQNEYEENLKNSVDNSQNEISIPDKDLSNNDQINTHHSPVVISQTVDTCPVLVNSIPTEIIVSASINTTSDISSKSERKESTIDSQLQNTEQSREDDLIILDTPEIDNDIEVISVVGKNIAEKQNDIEKVGEISCLLTAGNSNAKSDSNVKEIPLSNKQHRLNQSIPQQQQENNHSSDVHLSPDLKSTTPQKQDIIKSKELEALASQQQTKPNRSEVTLFRKSLNRSTTNKINLSSELLKTLISDLSLAPESVSNNELDTVINYSDHYIEQVPHTSIFETNIKNSDALTIGDLADKKQPTRRTVVMDVIIDSSSINDDLNMRKQITRTSSLESKTLSNEKTSTDMTDEPVRIKHANTMQGLPSQILYISGLTRPFSLFQLKGLLQRYGTLIDNEFWLDKIKSQCFVTYSTLEEAEHAYKELDGCRWPSTNPRTLSVRFGRQDELEFSKIHDLPPDQMSIDSVDRLMQEKTNKISSNRSISPVNGMKVSTKRNHTNVQEVNESKRQEEIHSGFLITDVDEVIDESPVKDLDDYFRKTKAKPSIYWLPLTEEQVIERAEKRKDKRNLKEKNEDYSEKTSNSKSRNKRKRSSSASPSSRRH</sequence>
<dbReference type="InterPro" id="IPR052793">
    <property type="entry name" value="EJC-associated_protein"/>
</dbReference>
<proteinExistence type="predicted"/>